<name>A0ABD2WDL8_9HYME</name>
<dbReference type="EMBL" id="JBJJXI010000113">
    <property type="protein sequence ID" value="KAL3391026.1"/>
    <property type="molecule type" value="Genomic_DNA"/>
</dbReference>
<dbReference type="AlphaFoldDB" id="A0ABD2WDL8"/>
<accession>A0ABD2WDL8</accession>
<dbReference type="GO" id="GO:0003723">
    <property type="term" value="F:RNA binding"/>
    <property type="evidence" value="ECO:0007669"/>
    <property type="project" value="UniProtKB-KW"/>
</dbReference>
<sequence length="244" mass="27567">MTMDGRKIVGSTISEETPIATLLKPIIENGEITDVRTIYHPEYHSKTVEIHYFPYTYWTPTPETTVQASPSAALPAPMAATLTPAGLPATPTTPLTTPNSYQIKNEQSNTGNTDRIFCTVPAGLPTENIVYMLLEHFAPFGTIEYYNIINNRKHKPTFAYIKYFDSKHAKNAYENVHKMWKAVFAKERNMKTKYQGQTVLTFHKDCGSQVEWDTYALHVATCNTLREFQNVPTNNVDNALITLV</sequence>
<comment type="caution">
    <text evidence="3">The sequence shown here is derived from an EMBL/GenBank/DDBJ whole genome shotgun (WGS) entry which is preliminary data.</text>
</comment>
<keyword evidence="4" id="KW-1185">Reference proteome</keyword>
<organism evidence="3 4">
    <name type="scientific">Trichogramma kaykai</name>
    <dbReference type="NCBI Taxonomy" id="54128"/>
    <lineage>
        <taxon>Eukaryota</taxon>
        <taxon>Metazoa</taxon>
        <taxon>Ecdysozoa</taxon>
        <taxon>Arthropoda</taxon>
        <taxon>Hexapoda</taxon>
        <taxon>Insecta</taxon>
        <taxon>Pterygota</taxon>
        <taxon>Neoptera</taxon>
        <taxon>Endopterygota</taxon>
        <taxon>Hymenoptera</taxon>
        <taxon>Apocrita</taxon>
        <taxon>Proctotrupomorpha</taxon>
        <taxon>Chalcidoidea</taxon>
        <taxon>Trichogrammatidae</taxon>
        <taxon>Trichogramma</taxon>
    </lineage>
</organism>
<dbReference type="Gene3D" id="3.30.70.330">
    <property type="match status" value="1"/>
</dbReference>
<dbReference type="InterPro" id="IPR035979">
    <property type="entry name" value="RBD_domain_sf"/>
</dbReference>
<dbReference type="Proteomes" id="UP001627154">
    <property type="component" value="Unassembled WGS sequence"/>
</dbReference>
<keyword evidence="1" id="KW-0694">RNA-binding</keyword>
<feature type="domain" description="RRM" evidence="2">
    <location>
        <begin position="132"/>
        <end position="178"/>
    </location>
</feature>
<protein>
    <recommendedName>
        <fullName evidence="2">RRM domain-containing protein</fullName>
    </recommendedName>
</protein>
<dbReference type="SUPFAM" id="SSF54928">
    <property type="entry name" value="RNA-binding domain, RBD"/>
    <property type="match status" value="1"/>
</dbReference>
<evidence type="ECO:0000313" key="3">
    <source>
        <dbReference type="EMBL" id="KAL3391026.1"/>
    </source>
</evidence>
<proteinExistence type="predicted"/>
<evidence type="ECO:0000313" key="4">
    <source>
        <dbReference type="Proteomes" id="UP001627154"/>
    </source>
</evidence>
<evidence type="ECO:0000259" key="2">
    <source>
        <dbReference type="Pfam" id="PF00076"/>
    </source>
</evidence>
<reference evidence="3 4" key="1">
    <citation type="journal article" date="2024" name="bioRxiv">
        <title>A reference genome for Trichogramma kaykai: A tiny desert-dwelling parasitoid wasp with competing sex-ratio distorters.</title>
        <authorList>
            <person name="Culotta J."/>
            <person name="Lindsey A.R."/>
        </authorList>
    </citation>
    <scope>NUCLEOTIDE SEQUENCE [LARGE SCALE GENOMIC DNA]</scope>
    <source>
        <strain evidence="3 4">KSX58</strain>
    </source>
</reference>
<dbReference type="Pfam" id="PF00076">
    <property type="entry name" value="RRM_1"/>
    <property type="match status" value="1"/>
</dbReference>
<evidence type="ECO:0000256" key="1">
    <source>
        <dbReference type="ARBA" id="ARBA00022884"/>
    </source>
</evidence>
<dbReference type="InterPro" id="IPR000504">
    <property type="entry name" value="RRM_dom"/>
</dbReference>
<gene>
    <name evidence="3" type="ORF">TKK_014274</name>
</gene>
<dbReference type="InterPro" id="IPR012677">
    <property type="entry name" value="Nucleotide-bd_a/b_plait_sf"/>
</dbReference>